<evidence type="ECO:0000313" key="2">
    <source>
        <dbReference type="EMBL" id="GFH49837.1"/>
    </source>
</evidence>
<sequence length="180" mass="20045">MLQNCKLTYFNIPGRGEAIRLALTLGGISFTDERIQFSDWRETIKPTTPYGSLPVLVLSNGSAVAQQRAILRFVGKETSLYSSDSFEAAKVDEMMDACEDIISKTFSVGSGLEKEEKEAARMEACKEGGVTYEMLKKIDTVISSNKANIRKKVRNNPEICKYYDGLVDSINVPDAYKVQH</sequence>
<name>A0AAD3CPT5_9STRA</name>
<gene>
    <name evidence="2" type="ORF">CTEN210_06313</name>
</gene>
<dbReference type="SFLD" id="SFLDS00019">
    <property type="entry name" value="Glutathione_Transferase_(cytos"/>
    <property type="match status" value="1"/>
</dbReference>
<dbReference type="CDD" id="cd03039">
    <property type="entry name" value="GST_N_Sigma_like"/>
    <property type="match status" value="1"/>
</dbReference>
<evidence type="ECO:0000259" key="1">
    <source>
        <dbReference type="PROSITE" id="PS50404"/>
    </source>
</evidence>
<dbReference type="AlphaFoldDB" id="A0AAD3CPT5"/>
<dbReference type="InterPro" id="IPR040079">
    <property type="entry name" value="Glutathione_S-Trfase"/>
</dbReference>
<feature type="domain" description="GST N-terminal" evidence="1">
    <location>
        <begin position="3"/>
        <end position="82"/>
    </location>
</feature>
<dbReference type="Gene3D" id="1.20.1050.130">
    <property type="match status" value="1"/>
</dbReference>
<dbReference type="InterPro" id="IPR036249">
    <property type="entry name" value="Thioredoxin-like_sf"/>
</dbReference>
<dbReference type="EMBL" id="BLLK01000038">
    <property type="protein sequence ID" value="GFH49837.1"/>
    <property type="molecule type" value="Genomic_DNA"/>
</dbReference>
<dbReference type="InterPro" id="IPR050213">
    <property type="entry name" value="GST_superfamily"/>
</dbReference>
<reference evidence="2 3" key="1">
    <citation type="journal article" date="2021" name="Sci. Rep.">
        <title>The genome of the diatom Chaetoceros tenuissimus carries an ancient integrated fragment of an extant virus.</title>
        <authorList>
            <person name="Hongo Y."/>
            <person name="Kimura K."/>
            <person name="Takaki Y."/>
            <person name="Yoshida Y."/>
            <person name="Baba S."/>
            <person name="Kobayashi G."/>
            <person name="Nagasaki K."/>
            <person name="Hano T."/>
            <person name="Tomaru Y."/>
        </authorList>
    </citation>
    <scope>NUCLEOTIDE SEQUENCE [LARGE SCALE GENOMIC DNA]</scope>
    <source>
        <strain evidence="2 3">NIES-3715</strain>
    </source>
</reference>
<dbReference type="GO" id="GO:0006749">
    <property type="term" value="P:glutathione metabolic process"/>
    <property type="evidence" value="ECO:0007669"/>
    <property type="project" value="TreeGrafter"/>
</dbReference>
<dbReference type="Pfam" id="PF02798">
    <property type="entry name" value="GST_N"/>
    <property type="match status" value="1"/>
</dbReference>
<dbReference type="PANTHER" id="PTHR11571:SF252">
    <property type="entry name" value="GLUTATHIONE S-TRANSFERASE"/>
    <property type="match status" value="1"/>
</dbReference>
<evidence type="ECO:0000313" key="3">
    <source>
        <dbReference type="Proteomes" id="UP001054902"/>
    </source>
</evidence>
<dbReference type="Proteomes" id="UP001054902">
    <property type="component" value="Unassembled WGS sequence"/>
</dbReference>
<dbReference type="SUPFAM" id="SSF52833">
    <property type="entry name" value="Thioredoxin-like"/>
    <property type="match status" value="1"/>
</dbReference>
<protein>
    <recommendedName>
        <fullName evidence="1">GST N-terminal domain-containing protein</fullName>
    </recommendedName>
</protein>
<dbReference type="PROSITE" id="PS50404">
    <property type="entry name" value="GST_NTER"/>
    <property type="match status" value="1"/>
</dbReference>
<accession>A0AAD3CPT5</accession>
<organism evidence="2 3">
    <name type="scientific">Chaetoceros tenuissimus</name>
    <dbReference type="NCBI Taxonomy" id="426638"/>
    <lineage>
        <taxon>Eukaryota</taxon>
        <taxon>Sar</taxon>
        <taxon>Stramenopiles</taxon>
        <taxon>Ochrophyta</taxon>
        <taxon>Bacillariophyta</taxon>
        <taxon>Coscinodiscophyceae</taxon>
        <taxon>Chaetocerotophycidae</taxon>
        <taxon>Chaetocerotales</taxon>
        <taxon>Chaetocerotaceae</taxon>
        <taxon>Chaetoceros</taxon>
    </lineage>
</organism>
<dbReference type="InterPro" id="IPR004045">
    <property type="entry name" value="Glutathione_S-Trfase_N"/>
</dbReference>
<comment type="caution">
    <text evidence="2">The sequence shown here is derived from an EMBL/GenBank/DDBJ whole genome shotgun (WGS) entry which is preliminary data.</text>
</comment>
<proteinExistence type="predicted"/>
<keyword evidence="3" id="KW-1185">Reference proteome</keyword>
<dbReference type="PANTHER" id="PTHR11571">
    <property type="entry name" value="GLUTATHIONE S-TRANSFERASE"/>
    <property type="match status" value="1"/>
</dbReference>
<dbReference type="GO" id="GO:0004364">
    <property type="term" value="F:glutathione transferase activity"/>
    <property type="evidence" value="ECO:0007669"/>
    <property type="project" value="TreeGrafter"/>
</dbReference>